<keyword evidence="1" id="KW-0472">Membrane</keyword>
<keyword evidence="3" id="KW-1185">Reference proteome</keyword>
<keyword evidence="1" id="KW-1133">Transmembrane helix</keyword>
<feature type="transmembrane region" description="Helical" evidence="1">
    <location>
        <begin position="12"/>
        <end position="28"/>
    </location>
</feature>
<evidence type="ECO:0000313" key="2">
    <source>
        <dbReference type="EMBL" id="SFF23345.1"/>
    </source>
</evidence>
<reference evidence="3" key="1">
    <citation type="submission" date="2016-10" db="EMBL/GenBank/DDBJ databases">
        <authorList>
            <person name="Varghese N."/>
            <person name="Submissions S."/>
        </authorList>
    </citation>
    <scope>NUCLEOTIDE SEQUENCE [LARGE SCALE GENOMIC DNA]</scope>
    <source>
        <strain evidence="3">CGMCC 1.10223</strain>
    </source>
</reference>
<gene>
    <name evidence="2" type="ORF">SAMN04487969_11990</name>
</gene>
<sequence>MEWNVIQGLIKAELLVLVAACWVIGYVLKQTPRVPNWSIVYIVTGVAVVVCLLLTGLNVEAFIQGILVGAVSVYGHQLVKQGGNAGADTDAGKE</sequence>
<keyword evidence="1" id="KW-0812">Transmembrane</keyword>
<dbReference type="OrthoDB" id="2884029at2"/>
<dbReference type="Pfam" id="PF16079">
    <property type="entry name" value="Phage_holin_5_2"/>
    <property type="match status" value="1"/>
</dbReference>
<organism evidence="2 3">
    <name type="scientific">Paenibacillus algorifonticola</name>
    <dbReference type="NCBI Taxonomy" id="684063"/>
    <lineage>
        <taxon>Bacteria</taxon>
        <taxon>Bacillati</taxon>
        <taxon>Bacillota</taxon>
        <taxon>Bacilli</taxon>
        <taxon>Bacillales</taxon>
        <taxon>Paenibacillaceae</taxon>
        <taxon>Paenibacillus</taxon>
    </lineage>
</organism>
<protein>
    <submittedName>
        <fullName evidence="2">Phage holin family Hol44, holin superfamily V</fullName>
    </submittedName>
</protein>
<accession>A0A1I2GZX1</accession>
<feature type="transmembrane region" description="Helical" evidence="1">
    <location>
        <begin position="34"/>
        <end position="57"/>
    </location>
</feature>
<dbReference type="AlphaFoldDB" id="A0A1I2GZX1"/>
<proteinExistence type="predicted"/>
<evidence type="ECO:0000256" key="1">
    <source>
        <dbReference type="SAM" id="Phobius"/>
    </source>
</evidence>
<name>A0A1I2GZX1_9BACL</name>
<dbReference type="Proteomes" id="UP000183410">
    <property type="component" value="Unassembled WGS sequence"/>
</dbReference>
<evidence type="ECO:0000313" key="3">
    <source>
        <dbReference type="Proteomes" id="UP000183410"/>
    </source>
</evidence>
<dbReference type="RefSeq" id="WP_046233659.1">
    <property type="nucleotide sequence ID" value="NZ_FONN01000019.1"/>
</dbReference>
<dbReference type="InterPro" id="IPR032111">
    <property type="entry name" value="Clostridium_phage_holin"/>
</dbReference>
<dbReference type="EMBL" id="FONN01000019">
    <property type="protein sequence ID" value="SFF23345.1"/>
    <property type="molecule type" value="Genomic_DNA"/>
</dbReference>